<protein>
    <submittedName>
        <fullName evidence="2">Uncharacterized protein</fullName>
    </submittedName>
</protein>
<feature type="region of interest" description="Disordered" evidence="1">
    <location>
        <begin position="111"/>
        <end position="140"/>
    </location>
</feature>
<name>A0AAD9HL51_9PEZI</name>
<dbReference type="EMBL" id="MU842844">
    <property type="protein sequence ID" value="KAK2031115.1"/>
    <property type="molecule type" value="Genomic_DNA"/>
</dbReference>
<keyword evidence="3" id="KW-1185">Reference proteome</keyword>
<organism evidence="2 3">
    <name type="scientific">Colletotrichum zoysiae</name>
    <dbReference type="NCBI Taxonomy" id="1216348"/>
    <lineage>
        <taxon>Eukaryota</taxon>
        <taxon>Fungi</taxon>
        <taxon>Dikarya</taxon>
        <taxon>Ascomycota</taxon>
        <taxon>Pezizomycotina</taxon>
        <taxon>Sordariomycetes</taxon>
        <taxon>Hypocreomycetidae</taxon>
        <taxon>Glomerellales</taxon>
        <taxon>Glomerellaceae</taxon>
        <taxon>Colletotrichum</taxon>
        <taxon>Colletotrichum graminicola species complex</taxon>
    </lineage>
</organism>
<feature type="region of interest" description="Disordered" evidence="1">
    <location>
        <begin position="46"/>
        <end position="69"/>
    </location>
</feature>
<gene>
    <name evidence="2" type="ORF">LX32DRAFT_294147</name>
</gene>
<evidence type="ECO:0000313" key="3">
    <source>
        <dbReference type="Proteomes" id="UP001232148"/>
    </source>
</evidence>
<accession>A0AAD9HL51</accession>
<dbReference type="Proteomes" id="UP001232148">
    <property type="component" value="Unassembled WGS sequence"/>
</dbReference>
<reference evidence="2" key="1">
    <citation type="submission" date="2021-06" db="EMBL/GenBank/DDBJ databases">
        <title>Comparative genomics, transcriptomics and evolutionary studies reveal genomic signatures of adaptation to plant cell wall in hemibiotrophic fungi.</title>
        <authorList>
            <consortium name="DOE Joint Genome Institute"/>
            <person name="Baroncelli R."/>
            <person name="Diaz J.F."/>
            <person name="Benocci T."/>
            <person name="Peng M."/>
            <person name="Battaglia E."/>
            <person name="Haridas S."/>
            <person name="Andreopoulos W."/>
            <person name="Labutti K."/>
            <person name="Pangilinan J."/>
            <person name="Floch G.L."/>
            <person name="Makela M.R."/>
            <person name="Henrissat B."/>
            <person name="Grigoriev I.V."/>
            <person name="Crouch J.A."/>
            <person name="De Vries R.P."/>
            <person name="Sukno S.A."/>
            <person name="Thon M.R."/>
        </authorList>
    </citation>
    <scope>NUCLEOTIDE SEQUENCE</scope>
    <source>
        <strain evidence="2">MAFF235873</strain>
    </source>
</reference>
<evidence type="ECO:0000313" key="2">
    <source>
        <dbReference type="EMBL" id="KAK2031115.1"/>
    </source>
</evidence>
<evidence type="ECO:0000256" key="1">
    <source>
        <dbReference type="SAM" id="MobiDB-lite"/>
    </source>
</evidence>
<comment type="caution">
    <text evidence="2">The sequence shown here is derived from an EMBL/GenBank/DDBJ whole genome shotgun (WGS) entry which is preliminary data.</text>
</comment>
<proteinExistence type="predicted"/>
<sequence>MITNPNGTASPPFPQDGHGNHKACKSKPQFFLFILLLEYPLSPNMPRPGFRGSRPHTQSHDDRNTQSTNHPLVLSPVRLYNHHLVQPSASRRPARVIVDRKSGGLRAICKRPSRGQRVRGQQRGKDKDVPAPVTDRPLVVTPDPSWACTSRPLHPPLFSRWAGAEVVATVP</sequence>
<dbReference type="AlphaFoldDB" id="A0AAD9HL51"/>
<feature type="region of interest" description="Disordered" evidence="1">
    <location>
        <begin position="1"/>
        <end position="22"/>
    </location>
</feature>
<feature type="compositionally biased region" description="Basic residues" evidence="1">
    <location>
        <begin position="111"/>
        <end position="122"/>
    </location>
</feature>